<proteinExistence type="inferred from homology"/>
<keyword evidence="1 5" id="KW-0285">Flavoprotein</keyword>
<dbReference type="EC" id="1.14.13.-" evidence="5"/>
<name>A0ABP6RRX7_9PSEU</name>
<evidence type="ECO:0000256" key="5">
    <source>
        <dbReference type="HAMAP-Rule" id="MF_00845"/>
    </source>
</evidence>
<protein>
    <recommendedName>
        <fullName evidence="5">Flavin-dependent monooxygenase</fullName>
    </recommendedName>
    <alternativeName>
        <fullName evidence="5">TetX monooxygenase</fullName>
        <shortName evidence="5">TetX</shortName>
        <ecNumber evidence="5">1.14.13.-</ecNumber>
    </alternativeName>
</protein>
<dbReference type="InterPro" id="IPR043683">
    <property type="entry name" value="TetX_monooxygenase"/>
</dbReference>
<keyword evidence="8" id="KW-1185">Reference proteome</keyword>
<evidence type="ECO:0000259" key="6">
    <source>
        <dbReference type="Pfam" id="PF01494"/>
    </source>
</evidence>
<evidence type="ECO:0000256" key="1">
    <source>
        <dbReference type="ARBA" id="ARBA00022630"/>
    </source>
</evidence>
<feature type="binding site" evidence="5">
    <location>
        <position position="43"/>
    </location>
    <ligand>
        <name>NADPH</name>
        <dbReference type="ChEBI" id="CHEBI:57783"/>
    </ligand>
</feature>
<feature type="binding site" evidence="5">
    <location>
        <position position="107"/>
    </location>
    <ligand>
        <name>FAD</name>
        <dbReference type="ChEBI" id="CHEBI:57692"/>
    </ligand>
</feature>
<dbReference type="PRINTS" id="PR00420">
    <property type="entry name" value="RNGMNOXGNASE"/>
</dbReference>
<keyword evidence="5" id="KW-0521">NADP</keyword>
<comment type="function">
    <text evidence="5">An FAD-requiring monooxygenase active on some tetracycline antibiotic derivatives, which leads to their inactivation. Hydroxylates carbon 11a of tetracycline and some analogs.</text>
</comment>
<comment type="caution">
    <text evidence="7">The sequence shown here is derived from an EMBL/GenBank/DDBJ whole genome shotgun (WGS) entry which is preliminary data.</text>
</comment>
<evidence type="ECO:0000313" key="8">
    <source>
        <dbReference type="Proteomes" id="UP001500483"/>
    </source>
</evidence>
<dbReference type="Pfam" id="PF01494">
    <property type="entry name" value="FAD_binding_3"/>
    <property type="match status" value="1"/>
</dbReference>
<comment type="cofactor">
    <cofactor evidence="5">
        <name>FAD</name>
        <dbReference type="ChEBI" id="CHEBI:57692"/>
    </cofactor>
</comment>
<dbReference type="Gene3D" id="3.50.50.60">
    <property type="entry name" value="FAD/NAD(P)-binding domain"/>
    <property type="match status" value="1"/>
</dbReference>
<comment type="domain">
    <text evidence="5">Consists of an N-terminal FAD-binding domain with a Rossman fold and a C-terminal substrate-binding domain.</text>
</comment>
<reference evidence="8" key="1">
    <citation type="journal article" date="2019" name="Int. J. Syst. Evol. Microbiol.">
        <title>The Global Catalogue of Microorganisms (GCM) 10K type strain sequencing project: providing services to taxonomists for standard genome sequencing and annotation.</title>
        <authorList>
            <consortium name="The Broad Institute Genomics Platform"/>
            <consortium name="The Broad Institute Genome Sequencing Center for Infectious Disease"/>
            <person name="Wu L."/>
            <person name="Ma J."/>
        </authorList>
    </citation>
    <scope>NUCLEOTIDE SEQUENCE [LARGE SCALE GENOMIC DNA]</scope>
    <source>
        <strain evidence="8">JCM 9687</strain>
    </source>
</reference>
<evidence type="ECO:0000313" key="7">
    <source>
        <dbReference type="EMBL" id="GAA3360353.1"/>
    </source>
</evidence>
<dbReference type="InterPro" id="IPR036188">
    <property type="entry name" value="FAD/NAD-bd_sf"/>
</dbReference>
<dbReference type="HAMAP" id="MF_00845">
    <property type="entry name" value="TetX_monooxygenase"/>
    <property type="match status" value="1"/>
</dbReference>
<dbReference type="Proteomes" id="UP001500483">
    <property type="component" value="Unassembled WGS sequence"/>
</dbReference>
<comment type="subcellular location">
    <subcellularLocation>
        <location evidence="5">Cytoplasm</location>
    </subcellularLocation>
</comment>
<organism evidence="7 8">
    <name type="scientific">Saccharopolyspora gregorii</name>
    <dbReference type="NCBI Taxonomy" id="33914"/>
    <lineage>
        <taxon>Bacteria</taxon>
        <taxon>Bacillati</taxon>
        <taxon>Actinomycetota</taxon>
        <taxon>Actinomycetes</taxon>
        <taxon>Pseudonocardiales</taxon>
        <taxon>Pseudonocardiaceae</taxon>
        <taxon>Saccharopolyspora</taxon>
    </lineage>
</organism>
<keyword evidence="5" id="KW-0547">Nucleotide-binding</keyword>
<evidence type="ECO:0000256" key="3">
    <source>
        <dbReference type="ARBA" id="ARBA00023002"/>
    </source>
</evidence>
<gene>
    <name evidence="7" type="ORF">GCM10020366_40000</name>
</gene>
<keyword evidence="5" id="KW-0963">Cytoplasm</keyword>
<dbReference type="PANTHER" id="PTHR46972">
    <property type="entry name" value="MONOOXYGENASE ASQM-RELATED"/>
    <property type="match status" value="1"/>
</dbReference>
<dbReference type="PANTHER" id="PTHR46972:SF1">
    <property type="entry name" value="FAD DEPENDENT OXIDOREDUCTASE DOMAIN-CONTAINING PROTEIN"/>
    <property type="match status" value="1"/>
</dbReference>
<sequence>MPTPPPRIAVIGGGPAGLTFARVLQRHGLPVTVHERDRDPVDRAQGGSLDLHRDSGQVALTAAGLLDEFFAASRPEGQALRLLDRAGTVLLNAPADPDDRFKPEIDRGELRALLLGSLEPGTVEWDRRLRAAVPLGDGRHRLDFTDGRSTTCDLLVGADGARSAVRPLLSDAEPAHSGVVFVDVVLTDVDRAHPELAELIGHGMTFALDEGKGLLAQRNSGGVIRVHAAFRAPSDWGRDLDRGALRAVLLEMFADFGPVLRDVLHRGEGPFDVRAITALPVGHRWRHRPGVTLLGDAAHLMSPFAGQGANLAMLDAAELAERIAAGGPLDEAVAAYEERMFPRSAEAAARAATGIEDCIGPGGPAHAFAHFQAITAGNPQRT</sequence>
<feature type="domain" description="FAD-binding" evidence="6">
    <location>
        <begin position="8"/>
        <end position="325"/>
    </location>
</feature>
<dbReference type="InterPro" id="IPR002938">
    <property type="entry name" value="FAD-bd"/>
</dbReference>
<dbReference type="RefSeq" id="WP_344928650.1">
    <property type="nucleotide sequence ID" value="NZ_BAAAYK010000038.1"/>
</dbReference>
<comment type="catalytic activity">
    <reaction evidence="5">
        <text>a tetracycline + NADPH + O2 + H(+) = an 11a-hydroxytetracycline + NADP(+) + H2O</text>
        <dbReference type="Rhea" id="RHEA:61444"/>
        <dbReference type="ChEBI" id="CHEBI:15377"/>
        <dbReference type="ChEBI" id="CHEBI:15378"/>
        <dbReference type="ChEBI" id="CHEBI:15379"/>
        <dbReference type="ChEBI" id="CHEBI:57783"/>
        <dbReference type="ChEBI" id="CHEBI:58349"/>
        <dbReference type="ChEBI" id="CHEBI:144644"/>
        <dbReference type="ChEBI" id="CHEBI:144645"/>
    </reaction>
</comment>
<accession>A0ABP6RRX7</accession>
<feature type="binding site" evidence="5">
    <location>
        <position position="50"/>
    </location>
    <ligand>
        <name>FAD</name>
        <dbReference type="ChEBI" id="CHEBI:57692"/>
    </ligand>
</feature>
<evidence type="ECO:0000256" key="4">
    <source>
        <dbReference type="ARBA" id="ARBA00023033"/>
    </source>
</evidence>
<keyword evidence="2 5" id="KW-0274">FAD</keyword>
<comment type="subunit">
    <text evidence="5">Monomer.</text>
</comment>
<keyword evidence="4 5" id="KW-0503">Monooxygenase</keyword>
<comment type="similarity">
    <text evidence="5">Belongs to the aromatic-ring hydroxylase family. TetX subfamily.</text>
</comment>
<evidence type="ECO:0000256" key="2">
    <source>
        <dbReference type="ARBA" id="ARBA00022827"/>
    </source>
</evidence>
<dbReference type="SUPFAM" id="SSF51905">
    <property type="entry name" value="FAD/NAD(P)-binding domain"/>
    <property type="match status" value="1"/>
</dbReference>
<keyword evidence="3 5" id="KW-0560">Oxidoreductase</keyword>
<feature type="binding site" evidence="5">
    <location>
        <position position="296"/>
    </location>
    <ligand>
        <name>FAD</name>
        <dbReference type="ChEBI" id="CHEBI:57692"/>
    </ligand>
</feature>
<dbReference type="EMBL" id="BAAAYK010000038">
    <property type="protein sequence ID" value="GAA3360353.1"/>
    <property type="molecule type" value="Genomic_DNA"/>
</dbReference>